<reference evidence="6" key="1">
    <citation type="submission" date="2015-07" db="EMBL/GenBank/DDBJ databases">
        <title>Complete Genome of Thermincola ferriacetica strain Z-0001T.</title>
        <authorList>
            <person name="Lusk B."/>
            <person name="Badalamenti J.P."/>
            <person name="Parameswaran P."/>
            <person name="Bond D.R."/>
            <person name="Torres C.I."/>
        </authorList>
    </citation>
    <scope>NUCLEOTIDE SEQUENCE [LARGE SCALE GENOMIC DNA]</scope>
    <source>
        <strain evidence="6">Z-0001</strain>
    </source>
</reference>
<sequence length="155" mass="17168">MATADKKILVLGVGNILLKDEGVGVHSLKELESYNLPSNVRLHDGWVAGIDLLEVIQEADKLIVIDAVDAQAEPGAIFRFAPHQVETMVKKHNTSLHQIDLFETLKIAKFLDKCPETVVIGIQPKLIDWGLELTPEIRAVLPRVAEIVCQEIEMS</sequence>
<dbReference type="NCBIfam" id="TIGR00072">
    <property type="entry name" value="hydrog_prot"/>
    <property type="match status" value="1"/>
</dbReference>
<dbReference type="EMBL" id="LGTE01000018">
    <property type="protein sequence ID" value="KNZ69000.1"/>
    <property type="molecule type" value="Genomic_DNA"/>
</dbReference>
<protein>
    <submittedName>
        <fullName evidence="5">Hydrogenase maturation protease</fullName>
    </submittedName>
</protein>
<accession>A0A0L6W0E9</accession>
<comment type="similarity">
    <text evidence="1">Belongs to the peptidase A31 family.</text>
</comment>
<dbReference type="SUPFAM" id="SSF53163">
    <property type="entry name" value="HybD-like"/>
    <property type="match status" value="1"/>
</dbReference>
<evidence type="ECO:0000256" key="1">
    <source>
        <dbReference type="ARBA" id="ARBA00006814"/>
    </source>
</evidence>
<comment type="caution">
    <text evidence="5">The sequence shown here is derived from an EMBL/GenBank/DDBJ whole genome shotgun (WGS) entry which is preliminary data.</text>
</comment>
<dbReference type="PATRIC" id="fig|281456.6.peg.2499"/>
<dbReference type="Pfam" id="PF01750">
    <property type="entry name" value="HycI"/>
    <property type="match status" value="1"/>
</dbReference>
<dbReference type="GO" id="GO:0016485">
    <property type="term" value="P:protein processing"/>
    <property type="evidence" value="ECO:0007669"/>
    <property type="project" value="TreeGrafter"/>
</dbReference>
<dbReference type="InterPro" id="IPR000671">
    <property type="entry name" value="Peptidase_A31"/>
</dbReference>
<dbReference type="GO" id="GO:0004190">
    <property type="term" value="F:aspartic-type endopeptidase activity"/>
    <property type="evidence" value="ECO:0007669"/>
    <property type="project" value="UniProtKB-KW"/>
</dbReference>
<dbReference type="PANTHER" id="PTHR30302">
    <property type="entry name" value="HYDROGENASE 1 MATURATION PROTEASE"/>
    <property type="match status" value="1"/>
</dbReference>
<evidence type="ECO:0000256" key="4">
    <source>
        <dbReference type="ARBA" id="ARBA00022801"/>
    </source>
</evidence>
<proteinExistence type="inferred from homology"/>
<dbReference type="Proteomes" id="UP000037175">
    <property type="component" value="Unassembled WGS sequence"/>
</dbReference>
<evidence type="ECO:0000256" key="2">
    <source>
        <dbReference type="ARBA" id="ARBA00022670"/>
    </source>
</evidence>
<keyword evidence="3" id="KW-0064">Aspartyl protease</keyword>
<dbReference type="PRINTS" id="PR00446">
    <property type="entry name" value="HYDRGNUPTAKE"/>
</dbReference>
<dbReference type="GO" id="GO:0008047">
    <property type="term" value="F:enzyme activator activity"/>
    <property type="evidence" value="ECO:0007669"/>
    <property type="project" value="InterPro"/>
</dbReference>
<gene>
    <name evidence="5" type="ORF">Tfer_2361</name>
</gene>
<evidence type="ECO:0000256" key="3">
    <source>
        <dbReference type="ARBA" id="ARBA00022750"/>
    </source>
</evidence>
<dbReference type="RefSeq" id="WP_052218495.1">
    <property type="nucleotide sequence ID" value="NZ_LGTE01000018.1"/>
</dbReference>
<dbReference type="Gene3D" id="3.40.50.1450">
    <property type="entry name" value="HybD-like"/>
    <property type="match status" value="1"/>
</dbReference>
<dbReference type="CDD" id="cd06062">
    <property type="entry name" value="H2MP_MemB-H2up"/>
    <property type="match status" value="1"/>
</dbReference>
<evidence type="ECO:0000313" key="6">
    <source>
        <dbReference type="Proteomes" id="UP000037175"/>
    </source>
</evidence>
<keyword evidence="6" id="KW-1185">Reference proteome</keyword>
<keyword evidence="2 5" id="KW-0645">Protease</keyword>
<dbReference type="PANTHER" id="PTHR30302:SF1">
    <property type="entry name" value="HYDROGENASE 2 MATURATION PROTEASE"/>
    <property type="match status" value="1"/>
</dbReference>
<dbReference type="AlphaFoldDB" id="A0A0L6W0E9"/>
<name>A0A0L6W0E9_9FIRM</name>
<dbReference type="InterPro" id="IPR023430">
    <property type="entry name" value="Pept_HybD-like_dom_sf"/>
</dbReference>
<organism evidence="5 6">
    <name type="scientific">Thermincola ferriacetica</name>
    <dbReference type="NCBI Taxonomy" id="281456"/>
    <lineage>
        <taxon>Bacteria</taxon>
        <taxon>Bacillati</taxon>
        <taxon>Bacillota</taxon>
        <taxon>Clostridia</taxon>
        <taxon>Eubacteriales</taxon>
        <taxon>Thermincolaceae</taxon>
        <taxon>Thermincola</taxon>
    </lineage>
</organism>
<keyword evidence="4" id="KW-0378">Hydrolase</keyword>
<evidence type="ECO:0000313" key="5">
    <source>
        <dbReference type="EMBL" id="KNZ69000.1"/>
    </source>
</evidence>